<keyword evidence="2" id="KW-1185">Reference proteome</keyword>
<proteinExistence type="predicted"/>
<reference evidence="1 2" key="2">
    <citation type="submission" date="2018-11" db="EMBL/GenBank/DDBJ databases">
        <authorList>
            <consortium name="Pathogen Informatics"/>
        </authorList>
    </citation>
    <scope>NUCLEOTIDE SEQUENCE [LARGE SCALE GENOMIC DNA]</scope>
    <source>
        <strain evidence="1 2">Egypt</strain>
    </source>
</reference>
<evidence type="ECO:0000313" key="3">
    <source>
        <dbReference type="WBParaSite" id="ECPE_0001445301-mRNA-1"/>
    </source>
</evidence>
<organism evidence="3">
    <name type="scientific">Echinostoma caproni</name>
    <dbReference type="NCBI Taxonomy" id="27848"/>
    <lineage>
        <taxon>Eukaryota</taxon>
        <taxon>Metazoa</taxon>
        <taxon>Spiralia</taxon>
        <taxon>Lophotrochozoa</taxon>
        <taxon>Platyhelminthes</taxon>
        <taxon>Trematoda</taxon>
        <taxon>Digenea</taxon>
        <taxon>Plagiorchiida</taxon>
        <taxon>Echinostomata</taxon>
        <taxon>Echinostomatoidea</taxon>
        <taxon>Echinostomatidae</taxon>
        <taxon>Echinostoma</taxon>
    </lineage>
</organism>
<evidence type="ECO:0000313" key="1">
    <source>
        <dbReference type="EMBL" id="VDP91685.1"/>
    </source>
</evidence>
<protein>
    <submittedName>
        <fullName evidence="3">ThiF domain-containing protein</fullName>
    </submittedName>
</protein>
<dbReference type="Proteomes" id="UP000272942">
    <property type="component" value="Unassembled WGS sequence"/>
</dbReference>
<name>A0A183B5C8_9TREM</name>
<dbReference type="WBParaSite" id="ECPE_0001445301-mRNA-1">
    <property type="protein sequence ID" value="ECPE_0001445301-mRNA-1"/>
    <property type="gene ID" value="ECPE_0001445301"/>
</dbReference>
<evidence type="ECO:0000313" key="2">
    <source>
        <dbReference type="Proteomes" id="UP000272942"/>
    </source>
</evidence>
<reference evidence="3" key="1">
    <citation type="submission" date="2016-06" db="UniProtKB">
        <authorList>
            <consortium name="WormBaseParasite"/>
        </authorList>
    </citation>
    <scope>IDENTIFICATION</scope>
</reference>
<gene>
    <name evidence="1" type="ORF">ECPE_LOCUS14413</name>
</gene>
<dbReference type="EMBL" id="UZAN01057523">
    <property type="protein sequence ID" value="VDP91685.1"/>
    <property type="molecule type" value="Genomic_DNA"/>
</dbReference>
<accession>A0A183B5C8</accession>
<dbReference type="AlphaFoldDB" id="A0A183B5C8"/>
<sequence>MWKWILDFELIASCNGIKGSAHLFTALGTLLSGRARTAYDLNLESNQALDYGNLKAALVAEFSKEGDREKAMDRFYVADCRAVIVDSLVSGGSQHFLARHFPPLRLRVWSDEPHS</sequence>